<dbReference type="RefSeq" id="WP_316436917.1">
    <property type="nucleotide sequence ID" value="NZ_CP053587.1"/>
</dbReference>
<organism evidence="2">
    <name type="scientific">Leptolyngbya sp. NK1-12</name>
    <dbReference type="NCBI Taxonomy" id="2547451"/>
    <lineage>
        <taxon>Bacteria</taxon>
        <taxon>Bacillati</taxon>
        <taxon>Cyanobacteriota</taxon>
        <taxon>Cyanophyceae</taxon>
        <taxon>Leptolyngbyales</taxon>
        <taxon>Leptolyngbyaceae</taxon>
        <taxon>Leptolyngbya group</taxon>
        <taxon>Leptolyngbya</taxon>
    </lineage>
</organism>
<name>A0AA96WQN8_9CYAN</name>
<accession>A0AA96WQN8</accession>
<feature type="region of interest" description="Disordered" evidence="1">
    <location>
        <begin position="1"/>
        <end position="20"/>
    </location>
</feature>
<protein>
    <submittedName>
        <fullName evidence="2">Uncharacterized protein</fullName>
    </submittedName>
</protein>
<evidence type="ECO:0000256" key="1">
    <source>
        <dbReference type="SAM" id="MobiDB-lite"/>
    </source>
</evidence>
<sequence>MSDSVQKNSTNSIQVGNPMSSWEGLEPVTPYLHLAAPAVSNTDAAPDQTKYPSVVGTRRLAVTDTAQNIRKRSWMGWFLWGDGTPPPGITPGYPVSEHSPPLYNNDNWDYFSWQYSAGDDPNNGQWKAIRLDQPPLYLNPFRINYNWALGRFGYQTQPLLPFKNNVGYWADKKIVRGPNLSLAYPYLVEYGDYIDKTKVPNFPDEWRNSWLYIHTRPLETLVMVPGIKTPAELLTPGSWNQVGTDHQPFPYPVWDETLGPADQTPFCIKVDRMGD</sequence>
<proteinExistence type="predicted"/>
<dbReference type="AlphaFoldDB" id="A0AA96WQN8"/>
<gene>
    <name evidence="2" type="ORF">HJG54_30720</name>
</gene>
<reference evidence="2" key="1">
    <citation type="submission" date="2020-05" db="EMBL/GenBank/DDBJ databases">
        <authorList>
            <person name="Zhu T."/>
            <person name="Keshari N."/>
            <person name="Lu X."/>
        </authorList>
    </citation>
    <scope>NUCLEOTIDE SEQUENCE</scope>
    <source>
        <strain evidence="2">NK1-12</strain>
    </source>
</reference>
<evidence type="ECO:0000313" key="2">
    <source>
        <dbReference type="EMBL" id="WNZ27266.1"/>
    </source>
</evidence>
<dbReference type="EMBL" id="CP053587">
    <property type="protein sequence ID" value="WNZ27266.1"/>
    <property type="molecule type" value="Genomic_DNA"/>
</dbReference>